<name>A0ABW7HEA2_9BURK</name>
<evidence type="ECO:0000313" key="1">
    <source>
        <dbReference type="EMBL" id="MFG6488234.1"/>
    </source>
</evidence>
<dbReference type="RefSeq" id="WP_394412722.1">
    <property type="nucleotide sequence ID" value="NZ_JBIGIC010000008.1"/>
</dbReference>
<dbReference type="Proteomes" id="UP001606134">
    <property type="component" value="Unassembled WGS sequence"/>
</dbReference>
<evidence type="ECO:0008006" key="3">
    <source>
        <dbReference type="Google" id="ProtNLM"/>
    </source>
</evidence>
<evidence type="ECO:0000313" key="2">
    <source>
        <dbReference type="Proteomes" id="UP001606134"/>
    </source>
</evidence>
<proteinExistence type="predicted"/>
<accession>A0ABW7HEA2</accession>
<gene>
    <name evidence="1" type="ORF">ACG04R_16225</name>
</gene>
<sequence length="103" mass="10941">MLSPDEAAALTGTSEAAIESWIAEGRCIGLSQPGGPYRLPRWQFEPSFLPVVPKVAEALGTREGWALLAFLESPHSALDGATPRAAIERGEAERVLAIAGWEA</sequence>
<organism evidence="1 2">
    <name type="scientific">Pelomonas candidula</name>
    <dbReference type="NCBI Taxonomy" id="3299025"/>
    <lineage>
        <taxon>Bacteria</taxon>
        <taxon>Pseudomonadati</taxon>
        <taxon>Pseudomonadota</taxon>
        <taxon>Betaproteobacteria</taxon>
        <taxon>Burkholderiales</taxon>
        <taxon>Sphaerotilaceae</taxon>
        <taxon>Roseateles</taxon>
    </lineage>
</organism>
<protein>
    <recommendedName>
        <fullName evidence="3">DUF2384 domain-containing protein</fullName>
    </recommendedName>
</protein>
<dbReference type="EMBL" id="JBIGIC010000008">
    <property type="protein sequence ID" value="MFG6488234.1"/>
    <property type="molecule type" value="Genomic_DNA"/>
</dbReference>
<comment type="caution">
    <text evidence="1">The sequence shown here is derived from an EMBL/GenBank/DDBJ whole genome shotgun (WGS) entry which is preliminary data.</text>
</comment>
<reference evidence="1 2" key="1">
    <citation type="submission" date="2024-08" db="EMBL/GenBank/DDBJ databases">
        <authorList>
            <person name="Lu H."/>
        </authorList>
    </citation>
    <scope>NUCLEOTIDE SEQUENCE [LARGE SCALE GENOMIC DNA]</scope>
    <source>
        <strain evidence="1 2">BYS78W</strain>
    </source>
</reference>
<keyword evidence="2" id="KW-1185">Reference proteome</keyword>